<protein>
    <submittedName>
        <fullName evidence="1">Uncharacterized protein</fullName>
    </submittedName>
</protein>
<sequence length="86" mass="9599">MCAAINSWTLHEGPVDETCQGIQAEAALPKRKLSLSALSRYSTALMDAFLQMPRYCIAPDWQFVSGLANFAQRRFATKQKMLGSCR</sequence>
<proteinExistence type="predicted"/>
<dbReference type="KEGG" id="ctes:O987_15755"/>
<organism evidence="1 2">
    <name type="scientific">Comamonas testosteroni TK102</name>
    <dbReference type="NCBI Taxonomy" id="1392005"/>
    <lineage>
        <taxon>Bacteria</taxon>
        <taxon>Pseudomonadati</taxon>
        <taxon>Pseudomonadota</taxon>
        <taxon>Betaproteobacteria</taxon>
        <taxon>Burkholderiales</taxon>
        <taxon>Comamonadaceae</taxon>
        <taxon>Comamonas</taxon>
    </lineage>
</organism>
<evidence type="ECO:0000313" key="1">
    <source>
        <dbReference type="EMBL" id="AIJ47268.1"/>
    </source>
</evidence>
<dbReference type="Proteomes" id="UP000028782">
    <property type="component" value="Chromosome"/>
</dbReference>
<evidence type="ECO:0000313" key="2">
    <source>
        <dbReference type="Proteomes" id="UP000028782"/>
    </source>
</evidence>
<reference evidence="1 2" key="1">
    <citation type="journal article" date="2014" name="Genome Announc.">
        <title>Complete Genome Sequence of Polychlorinated Biphenyl Degrader Comamonas testosteroni TK102 (NBRC 109938).</title>
        <authorList>
            <person name="Fukuda K."/>
            <person name="Hosoyama A."/>
            <person name="Tsuchikane K."/>
            <person name="Ohji S."/>
            <person name="Yamazoe A."/>
            <person name="Fujita N."/>
            <person name="Shintani M."/>
            <person name="Kimbara K."/>
        </authorList>
    </citation>
    <scope>NUCLEOTIDE SEQUENCE [LARGE SCALE GENOMIC DNA]</scope>
    <source>
        <strain evidence="1">TK102</strain>
    </source>
</reference>
<accession>A0A076PNF4</accession>
<dbReference type="AlphaFoldDB" id="A0A076PNF4"/>
<gene>
    <name evidence="1" type="ORF">O987_15755</name>
</gene>
<dbReference type="HOGENOM" id="CLU_2492503_0_0_4"/>
<dbReference type="EMBL" id="CP006704">
    <property type="protein sequence ID" value="AIJ47268.1"/>
    <property type="molecule type" value="Genomic_DNA"/>
</dbReference>
<name>A0A076PNF4_COMTE</name>